<keyword evidence="2" id="KW-1015">Disulfide bond</keyword>
<evidence type="ECO:0000259" key="5">
    <source>
        <dbReference type="Pfam" id="PF13472"/>
    </source>
</evidence>
<dbReference type="InterPro" id="IPR013830">
    <property type="entry name" value="SGNH_hydro"/>
</dbReference>
<evidence type="ECO:0000256" key="4">
    <source>
        <dbReference type="SAM" id="Phobius"/>
    </source>
</evidence>
<evidence type="ECO:0000256" key="3">
    <source>
        <dbReference type="SAM" id="MobiDB-lite"/>
    </source>
</evidence>
<dbReference type="EMBL" id="RPFW01000003">
    <property type="protein sequence ID" value="TVZ03947.1"/>
    <property type="molecule type" value="Genomic_DNA"/>
</dbReference>
<feature type="transmembrane region" description="Helical" evidence="4">
    <location>
        <begin position="106"/>
        <end position="128"/>
    </location>
</feature>
<gene>
    <name evidence="6" type="ORF">EAS64_16065</name>
</gene>
<feature type="disulfide bond" evidence="2">
    <location>
        <begin position="220"/>
        <end position="244"/>
    </location>
</feature>
<dbReference type="Pfam" id="PF13472">
    <property type="entry name" value="Lipase_GDSL_2"/>
    <property type="match status" value="1"/>
</dbReference>
<dbReference type="GO" id="GO:0016788">
    <property type="term" value="F:hydrolase activity, acting on ester bonds"/>
    <property type="evidence" value="ECO:0007669"/>
    <property type="project" value="InterPro"/>
</dbReference>
<dbReference type="InterPro" id="IPR036514">
    <property type="entry name" value="SGNH_hydro_sf"/>
</dbReference>
<evidence type="ECO:0000313" key="6">
    <source>
        <dbReference type="EMBL" id="TVZ03947.1"/>
    </source>
</evidence>
<dbReference type="PANTHER" id="PTHR37981:SF1">
    <property type="entry name" value="SGNH HYDROLASE-TYPE ESTERASE DOMAIN-CONTAINING PROTEIN"/>
    <property type="match status" value="1"/>
</dbReference>
<dbReference type="PANTHER" id="PTHR37981">
    <property type="entry name" value="LIPASE 2"/>
    <property type="match status" value="1"/>
</dbReference>
<feature type="active site" description="Nucleophile" evidence="1">
    <location>
        <position position="200"/>
    </location>
</feature>
<dbReference type="Proteomes" id="UP000460272">
    <property type="component" value="Unassembled WGS sequence"/>
</dbReference>
<protein>
    <submittedName>
        <fullName evidence="6">SGNH/GDSL hydrolase family protein</fullName>
    </submittedName>
</protein>
<dbReference type="GO" id="GO:0006629">
    <property type="term" value="P:lipid metabolic process"/>
    <property type="evidence" value="ECO:0007669"/>
    <property type="project" value="TreeGrafter"/>
</dbReference>
<evidence type="ECO:0000256" key="1">
    <source>
        <dbReference type="PIRSR" id="PIRSR637460-1"/>
    </source>
</evidence>
<feature type="disulfide bond" evidence="2">
    <location>
        <begin position="356"/>
        <end position="403"/>
    </location>
</feature>
<accession>A0A6P2BZ12</accession>
<reference evidence="6 7" key="1">
    <citation type="submission" date="2018-11" db="EMBL/GenBank/DDBJ databases">
        <title>Trebonia kvetii gen.nov., sp.nov., a novel acidophilic actinobacterium, and proposal of the new actinobacterial family Treboniaceae fam. nov.</title>
        <authorList>
            <person name="Rapoport D."/>
            <person name="Sagova-Mareckova M."/>
            <person name="Sedlacek I."/>
            <person name="Provaznik J."/>
            <person name="Kralova S."/>
            <person name="Pavlinic D."/>
            <person name="Benes V."/>
            <person name="Kopecky J."/>
        </authorList>
    </citation>
    <scope>NUCLEOTIDE SEQUENCE [LARGE SCALE GENOMIC DNA]</scope>
    <source>
        <strain evidence="6 7">15Tr583</strain>
    </source>
</reference>
<feature type="disulfide bond" evidence="2">
    <location>
        <begin position="299"/>
        <end position="305"/>
    </location>
</feature>
<feature type="transmembrane region" description="Helical" evidence="4">
    <location>
        <begin position="135"/>
        <end position="157"/>
    </location>
</feature>
<dbReference type="Gene3D" id="3.40.50.1110">
    <property type="entry name" value="SGNH hydrolase"/>
    <property type="match status" value="1"/>
</dbReference>
<feature type="compositionally biased region" description="Pro residues" evidence="3">
    <location>
        <begin position="441"/>
        <end position="454"/>
    </location>
</feature>
<keyword evidence="7" id="KW-1185">Reference proteome</keyword>
<dbReference type="OrthoDB" id="5503950at2"/>
<dbReference type="SUPFAM" id="SSF52266">
    <property type="entry name" value="SGNH hydrolase"/>
    <property type="match status" value="1"/>
</dbReference>
<comment type="caution">
    <text evidence="6">The sequence shown here is derived from an EMBL/GenBank/DDBJ whole genome shotgun (WGS) entry which is preliminary data.</text>
</comment>
<keyword evidence="4" id="KW-1133">Transmembrane helix</keyword>
<keyword evidence="6" id="KW-0378">Hydrolase</keyword>
<keyword evidence="4" id="KW-0812">Transmembrane</keyword>
<dbReference type="InterPro" id="IPR037460">
    <property type="entry name" value="SEST-like"/>
</dbReference>
<dbReference type="AlphaFoldDB" id="A0A6P2BZ12"/>
<proteinExistence type="predicted"/>
<feature type="region of interest" description="Disordered" evidence="3">
    <location>
        <begin position="441"/>
        <end position="460"/>
    </location>
</feature>
<keyword evidence="4" id="KW-0472">Membrane</keyword>
<organism evidence="6 7">
    <name type="scientific">Trebonia kvetii</name>
    <dbReference type="NCBI Taxonomy" id="2480626"/>
    <lineage>
        <taxon>Bacteria</taxon>
        <taxon>Bacillati</taxon>
        <taxon>Actinomycetota</taxon>
        <taxon>Actinomycetes</taxon>
        <taxon>Streptosporangiales</taxon>
        <taxon>Treboniaceae</taxon>
        <taxon>Trebonia</taxon>
    </lineage>
</organism>
<evidence type="ECO:0000256" key="2">
    <source>
        <dbReference type="PIRSR" id="PIRSR637460-2"/>
    </source>
</evidence>
<sequence length="460" mass="47768">MTIVVVTAGAIWLALRVAPLQTVSAAGQIAQVGATLPNASLRGPGELDLFGEVMATKPDFPGPIRPRLSLEHITIDPQVVQMLRADGPAKVELTLSQQLAAGWEHYFLWETLIAVGFAAVPLIAVAAVRRKPAIWRLLTAGVVVVVAVNVGGIALTASGTPKVLRSVKTVDDLVGVDPLAETSPVGAAQPGVQAVVIGDSTAAGWGLPWGQNPTAEEQACGRSPESYATDLAAANQWNVLNLACGSATIENGLLGPEVLYNGEVAPPQLPQAAAATNAKLIVVSVGADDLSWSVMTKLCAASAVCDDKISSAFFNQLLDTFTRNYYQLLSDLEGLPSHPAVLVNEYYSPFGADVGCLQQYGMTPAKVKVLLSRLGQLNKVLAQGAGLFGFGVAAPRFTGHELCTAVPWVQGPSDQAPLHPNAAGELAIALADQQAFPLLSPPPVMLPSPSPSPTTTPALG</sequence>
<feature type="domain" description="SGNH hydrolase-type esterase" evidence="5">
    <location>
        <begin position="196"/>
        <end position="424"/>
    </location>
</feature>
<evidence type="ECO:0000313" key="7">
    <source>
        <dbReference type="Proteomes" id="UP000460272"/>
    </source>
</evidence>
<name>A0A6P2BZ12_9ACTN</name>
<feature type="active site" evidence="1">
    <location>
        <position position="419"/>
    </location>
</feature>